<dbReference type="InterPro" id="IPR027450">
    <property type="entry name" value="AlkB-like"/>
</dbReference>
<dbReference type="InterPro" id="IPR004574">
    <property type="entry name" value="Alkb"/>
</dbReference>
<evidence type="ECO:0000313" key="8">
    <source>
        <dbReference type="Proteomes" id="UP000295165"/>
    </source>
</evidence>
<evidence type="ECO:0000256" key="1">
    <source>
        <dbReference type="ARBA" id="ARBA00022723"/>
    </source>
</evidence>
<name>A0A4R8RH62_9MYCO</name>
<comment type="caution">
    <text evidence="7">The sequence shown here is derived from an EMBL/GenBank/DDBJ whole genome shotgun (WGS) entry which is preliminary data.</text>
</comment>
<dbReference type="GO" id="GO:0035516">
    <property type="term" value="F:broad specificity oxidative DNA demethylase activity"/>
    <property type="evidence" value="ECO:0007669"/>
    <property type="project" value="UniProtKB-EC"/>
</dbReference>
<dbReference type="GO" id="GO:0035513">
    <property type="term" value="P:oxidative RNA demethylation"/>
    <property type="evidence" value="ECO:0007669"/>
    <property type="project" value="TreeGrafter"/>
</dbReference>
<dbReference type="EMBL" id="PECC01000012">
    <property type="protein sequence ID" value="TDZ53549.1"/>
    <property type="molecule type" value="Genomic_DNA"/>
</dbReference>
<protein>
    <submittedName>
        <fullName evidence="7">Alpha-ketoglutarate-dependent dioxygenase AlkB</fullName>
        <ecNumber evidence="7">1.14.11.33</ecNumber>
    </submittedName>
</protein>
<evidence type="ECO:0000256" key="3">
    <source>
        <dbReference type="ARBA" id="ARBA00023002"/>
    </source>
</evidence>
<dbReference type="EC" id="1.14.11.33" evidence="7"/>
<evidence type="ECO:0000256" key="4">
    <source>
        <dbReference type="ARBA" id="ARBA00023004"/>
    </source>
</evidence>
<dbReference type="InterPro" id="IPR037151">
    <property type="entry name" value="AlkB-like_sf"/>
</dbReference>
<feature type="binding site" evidence="5">
    <location>
        <position position="131"/>
    </location>
    <ligand>
        <name>Fe cation</name>
        <dbReference type="ChEBI" id="CHEBI:24875"/>
        <note>catalytic</note>
    </ligand>
</feature>
<comment type="cofactor">
    <cofactor evidence="5">
        <name>Fe(2+)</name>
        <dbReference type="ChEBI" id="CHEBI:29033"/>
    </cofactor>
    <text evidence="5">Binds 1 Fe(2+) ion per subunit.</text>
</comment>
<dbReference type="Gene3D" id="2.60.120.590">
    <property type="entry name" value="Alpha-ketoglutarate-dependent dioxygenase AlkB-like"/>
    <property type="match status" value="1"/>
</dbReference>
<dbReference type="Proteomes" id="UP000295165">
    <property type="component" value="Unassembled WGS sequence"/>
</dbReference>
<sequence length="162" mass="17886">MSVQTVCLGWHWQPYRYSRTADDVNGQRVHPFPAWLADLARDAVTLAYGADSSRAYRPDAALINYYDRDARLGMHQDKDEKADDPVVSLSVGDRCTFRFGNTDNRGRPYTDVPLASGDGFVFGRASRFAYHGVPKVFPGTAPEGCGLAQGRLNITVRVTGLT</sequence>
<evidence type="ECO:0000259" key="6">
    <source>
        <dbReference type="PROSITE" id="PS51471"/>
    </source>
</evidence>
<keyword evidence="2 7" id="KW-0223">Dioxygenase</keyword>
<evidence type="ECO:0000256" key="2">
    <source>
        <dbReference type="ARBA" id="ARBA00022964"/>
    </source>
</evidence>
<dbReference type="PANTHER" id="PTHR16557">
    <property type="entry name" value="ALKYLATED DNA REPAIR PROTEIN ALKB-RELATED"/>
    <property type="match status" value="1"/>
</dbReference>
<dbReference type="InterPro" id="IPR005123">
    <property type="entry name" value="Oxoglu/Fe-dep_dioxygenase_dom"/>
</dbReference>
<keyword evidence="4 5" id="KW-0408">Iron</keyword>
<proteinExistence type="predicted"/>
<evidence type="ECO:0000313" key="7">
    <source>
        <dbReference type="EMBL" id="TDZ53549.1"/>
    </source>
</evidence>
<feature type="domain" description="Fe2OG dioxygenase" evidence="6">
    <location>
        <begin position="57"/>
        <end position="160"/>
    </location>
</feature>
<feature type="binding site" evidence="5">
    <location>
        <position position="75"/>
    </location>
    <ligand>
        <name>Fe cation</name>
        <dbReference type="ChEBI" id="CHEBI:24875"/>
        <note>catalytic</note>
    </ligand>
</feature>
<evidence type="ECO:0000256" key="5">
    <source>
        <dbReference type="PIRSR" id="PIRSR604574-2"/>
    </source>
</evidence>
<gene>
    <name evidence="7" type="primary">alkB_1</name>
    <name evidence="7" type="ORF">CCUG63697_00125</name>
</gene>
<organism evidence="7 8">
    <name type="scientific">Mycobacteroides franklinii</name>
    <dbReference type="NCBI Taxonomy" id="948102"/>
    <lineage>
        <taxon>Bacteria</taxon>
        <taxon>Bacillati</taxon>
        <taxon>Actinomycetota</taxon>
        <taxon>Actinomycetes</taxon>
        <taxon>Mycobacteriales</taxon>
        <taxon>Mycobacteriaceae</taxon>
        <taxon>Mycobacteroides</taxon>
    </lineage>
</organism>
<dbReference type="GO" id="GO:0035515">
    <property type="term" value="F:oxidative RNA demethylase activity"/>
    <property type="evidence" value="ECO:0007669"/>
    <property type="project" value="TreeGrafter"/>
</dbReference>
<reference evidence="7 8" key="1">
    <citation type="journal article" date="2019" name="Sci. Rep.">
        <title>Extended insight into the Mycobacterium chelonae-abscessus complex through whole genome sequencing of Mycobacterium salmoniphilum outbreak and Mycobacterium salmoniphilum-like strains.</title>
        <authorList>
            <person name="Behra P.R.K."/>
            <person name="Das S."/>
            <person name="Pettersson B.M.F."/>
            <person name="Shirreff L."/>
            <person name="DuCote T."/>
            <person name="Jacobsson K.G."/>
            <person name="Ennis D.G."/>
            <person name="Kirsebom L.A."/>
        </authorList>
    </citation>
    <scope>NUCLEOTIDE SEQUENCE [LARGE SCALE GENOMIC DNA]</scope>
    <source>
        <strain evidence="7 8">CCUG 63697</strain>
    </source>
</reference>
<keyword evidence="3 7" id="KW-0560">Oxidoreductase</keyword>
<dbReference type="PANTHER" id="PTHR16557:SF2">
    <property type="entry name" value="NUCLEIC ACID DIOXYGENASE ALKBH1"/>
    <property type="match status" value="1"/>
</dbReference>
<dbReference type="GO" id="GO:0005737">
    <property type="term" value="C:cytoplasm"/>
    <property type="evidence" value="ECO:0007669"/>
    <property type="project" value="TreeGrafter"/>
</dbReference>
<dbReference type="AlphaFoldDB" id="A0A4R8RH62"/>
<feature type="binding site" evidence="5">
    <location>
        <position position="77"/>
    </location>
    <ligand>
        <name>Fe cation</name>
        <dbReference type="ChEBI" id="CHEBI:24875"/>
        <note>catalytic</note>
    </ligand>
</feature>
<dbReference type="PROSITE" id="PS51471">
    <property type="entry name" value="FE2OG_OXY"/>
    <property type="match status" value="1"/>
</dbReference>
<keyword evidence="8" id="KW-1185">Reference proteome</keyword>
<dbReference type="Pfam" id="PF13532">
    <property type="entry name" value="2OG-FeII_Oxy_2"/>
    <property type="match status" value="1"/>
</dbReference>
<accession>A0A4R8RH62</accession>
<keyword evidence="1 5" id="KW-0479">Metal-binding</keyword>
<dbReference type="SUPFAM" id="SSF51197">
    <property type="entry name" value="Clavaminate synthase-like"/>
    <property type="match status" value="1"/>
</dbReference>
<dbReference type="GO" id="GO:0008198">
    <property type="term" value="F:ferrous iron binding"/>
    <property type="evidence" value="ECO:0007669"/>
    <property type="project" value="TreeGrafter"/>
</dbReference>